<dbReference type="InterPro" id="IPR036890">
    <property type="entry name" value="HATPase_C_sf"/>
</dbReference>
<keyword evidence="4" id="KW-0597">Phosphoprotein</keyword>
<dbReference type="Pfam" id="PF08447">
    <property type="entry name" value="PAS_3"/>
    <property type="match status" value="1"/>
</dbReference>
<dbReference type="PROSITE" id="PS50109">
    <property type="entry name" value="HIS_KIN"/>
    <property type="match status" value="1"/>
</dbReference>
<dbReference type="InterPro" id="IPR013655">
    <property type="entry name" value="PAS_fold_3"/>
</dbReference>
<proteinExistence type="predicted"/>
<comment type="subcellular location">
    <subcellularLocation>
        <location evidence="2">Cell membrane</location>
    </subcellularLocation>
</comment>
<evidence type="ECO:0000259" key="7">
    <source>
        <dbReference type="PROSITE" id="PS50109"/>
    </source>
</evidence>
<dbReference type="InterPro" id="IPR000014">
    <property type="entry name" value="PAS"/>
</dbReference>
<name>A0ABU5KBF7_9ACTN</name>
<evidence type="ECO:0000313" key="9">
    <source>
        <dbReference type="EMBL" id="MDZ5662308.1"/>
    </source>
</evidence>
<dbReference type="Gene3D" id="3.30.450.20">
    <property type="entry name" value="PAS domain"/>
    <property type="match status" value="1"/>
</dbReference>
<accession>A0ABU5KBF7</accession>
<evidence type="ECO:0000256" key="4">
    <source>
        <dbReference type="ARBA" id="ARBA00022553"/>
    </source>
</evidence>
<feature type="domain" description="PAS" evidence="8">
    <location>
        <begin position="30"/>
        <end position="88"/>
    </location>
</feature>
<dbReference type="InterPro" id="IPR004358">
    <property type="entry name" value="Sig_transdc_His_kin-like_C"/>
</dbReference>
<comment type="caution">
    <text evidence="9">The sequence shown here is derived from an EMBL/GenBank/DDBJ whole genome shotgun (WGS) entry which is preliminary data.</text>
</comment>
<keyword evidence="6" id="KW-0902">Two-component regulatory system</keyword>
<evidence type="ECO:0000313" key="10">
    <source>
        <dbReference type="Proteomes" id="UP001291999"/>
    </source>
</evidence>
<keyword evidence="5 9" id="KW-0418">Kinase</keyword>
<comment type="catalytic activity">
    <reaction evidence="1">
        <text>ATP + protein L-histidine = ADP + protein N-phospho-L-histidine.</text>
        <dbReference type="EC" id="2.7.13.3"/>
    </reaction>
</comment>
<evidence type="ECO:0000256" key="2">
    <source>
        <dbReference type="ARBA" id="ARBA00004236"/>
    </source>
</evidence>
<dbReference type="SUPFAM" id="SSF55785">
    <property type="entry name" value="PYP-like sensor domain (PAS domain)"/>
    <property type="match status" value="1"/>
</dbReference>
<dbReference type="RefSeq" id="WP_172271808.1">
    <property type="nucleotide sequence ID" value="NZ_CP141058.1"/>
</dbReference>
<evidence type="ECO:0000256" key="1">
    <source>
        <dbReference type="ARBA" id="ARBA00000085"/>
    </source>
</evidence>
<protein>
    <recommendedName>
        <fullName evidence="3">histidine kinase</fullName>
        <ecNumber evidence="3">2.7.13.3</ecNumber>
    </recommendedName>
</protein>
<dbReference type="InterPro" id="IPR003594">
    <property type="entry name" value="HATPase_dom"/>
</dbReference>
<dbReference type="PANTHER" id="PTHR43547:SF2">
    <property type="entry name" value="HYBRID SIGNAL TRANSDUCTION HISTIDINE KINASE C"/>
    <property type="match status" value="1"/>
</dbReference>
<dbReference type="InterPro" id="IPR005467">
    <property type="entry name" value="His_kinase_dom"/>
</dbReference>
<evidence type="ECO:0000256" key="3">
    <source>
        <dbReference type="ARBA" id="ARBA00012438"/>
    </source>
</evidence>
<dbReference type="InterPro" id="IPR035965">
    <property type="entry name" value="PAS-like_dom_sf"/>
</dbReference>
<feature type="domain" description="Histidine kinase" evidence="7">
    <location>
        <begin position="157"/>
        <end position="375"/>
    </location>
</feature>
<dbReference type="Gene3D" id="3.30.565.10">
    <property type="entry name" value="Histidine kinase-like ATPase, C-terminal domain"/>
    <property type="match status" value="1"/>
</dbReference>
<dbReference type="Proteomes" id="UP001291999">
    <property type="component" value="Unassembled WGS sequence"/>
</dbReference>
<dbReference type="NCBIfam" id="TIGR00229">
    <property type="entry name" value="sensory_box"/>
    <property type="match status" value="1"/>
</dbReference>
<dbReference type="PANTHER" id="PTHR43547">
    <property type="entry name" value="TWO-COMPONENT HISTIDINE KINASE"/>
    <property type="match status" value="1"/>
</dbReference>
<gene>
    <name evidence="9" type="ORF">SFC79_11070</name>
</gene>
<organism evidence="9 10">
    <name type="scientific">Nocardioides renjunii</name>
    <dbReference type="NCBI Taxonomy" id="3095075"/>
    <lineage>
        <taxon>Bacteria</taxon>
        <taxon>Bacillati</taxon>
        <taxon>Actinomycetota</taxon>
        <taxon>Actinomycetes</taxon>
        <taxon>Propionibacteriales</taxon>
        <taxon>Nocardioidaceae</taxon>
        <taxon>Nocardioides</taxon>
    </lineage>
</organism>
<keyword evidence="5 9" id="KW-0808">Transferase</keyword>
<sequence>MTSFPHSSSSTDEAWETRELAQLRGTVYAFRVDADGTPSFPFVSQACTDLYGFTAEEAMADVTLMHQAVHSHDQRRFNEAGQHSLRTLQPMRWEGRIMRTDGREVAVVVNSQPRRDEAGNTEWVGVVTQQADSAIAPTTASSRDAALSDVQSDAIAMLGHDVAGPLTVIVASAEFALDELTETSPRPSAHVDGTALERRLRTILKQAQRLSDLRDDLLATAAADAHVIRAEPVTADVLPYLRAAADVEGTAAKLVVDCPSDLYCRVQPSHLTQMLTNLVGNALRYAASEVTLTASPAGSRVLITVRDDGPGVPPEVTARLFRRFSHAGMSARPPGAGSGLGLYIVRTLATANQGTVLYTPGKQGARFTIALPGARPFSGDSSS</sequence>
<reference evidence="9 10" key="1">
    <citation type="submission" date="2023-11" db="EMBL/GenBank/DDBJ databases">
        <title>Novel species in genus Nocardioides.</title>
        <authorList>
            <person name="Zhou H."/>
        </authorList>
    </citation>
    <scope>NUCLEOTIDE SEQUENCE [LARGE SCALE GENOMIC DNA]</scope>
    <source>
        <strain evidence="9 10">S-58</strain>
    </source>
</reference>
<dbReference type="GO" id="GO:0016301">
    <property type="term" value="F:kinase activity"/>
    <property type="evidence" value="ECO:0007669"/>
    <property type="project" value="UniProtKB-KW"/>
</dbReference>
<dbReference type="InterPro" id="IPR036097">
    <property type="entry name" value="HisK_dim/P_sf"/>
</dbReference>
<evidence type="ECO:0000256" key="6">
    <source>
        <dbReference type="ARBA" id="ARBA00023012"/>
    </source>
</evidence>
<dbReference type="PRINTS" id="PR00344">
    <property type="entry name" value="BCTRLSENSOR"/>
</dbReference>
<keyword evidence="10" id="KW-1185">Reference proteome</keyword>
<evidence type="ECO:0000256" key="5">
    <source>
        <dbReference type="ARBA" id="ARBA00022777"/>
    </source>
</evidence>
<dbReference type="CDD" id="cd00130">
    <property type="entry name" value="PAS"/>
    <property type="match status" value="1"/>
</dbReference>
<dbReference type="SMART" id="SM00387">
    <property type="entry name" value="HATPase_c"/>
    <property type="match status" value="1"/>
</dbReference>
<dbReference type="Gene3D" id="1.10.287.130">
    <property type="match status" value="1"/>
</dbReference>
<dbReference type="SUPFAM" id="SSF47384">
    <property type="entry name" value="Homodimeric domain of signal transducing histidine kinase"/>
    <property type="match status" value="1"/>
</dbReference>
<dbReference type="EMBL" id="JAXQPW010000003">
    <property type="protein sequence ID" value="MDZ5662308.1"/>
    <property type="molecule type" value="Genomic_DNA"/>
</dbReference>
<dbReference type="PROSITE" id="PS50112">
    <property type="entry name" value="PAS"/>
    <property type="match status" value="1"/>
</dbReference>
<evidence type="ECO:0000259" key="8">
    <source>
        <dbReference type="PROSITE" id="PS50112"/>
    </source>
</evidence>
<dbReference type="EC" id="2.7.13.3" evidence="3"/>
<dbReference type="Pfam" id="PF02518">
    <property type="entry name" value="HATPase_c"/>
    <property type="match status" value="1"/>
</dbReference>
<dbReference type="SUPFAM" id="SSF55874">
    <property type="entry name" value="ATPase domain of HSP90 chaperone/DNA topoisomerase II/histidine kinase"/>
    <property type="match status" value="1"/>
</dbReference>